<dbReference type="PANTHER" id="PTHR42776">
    <property type="entry name" value="SERINE PEPTIDASE S9 FAMILY MEMBER"/>
    <property type="match status" value="1"/>
</dbReference>
<feature type="chain" id="PRO_5014464045" evidence="2">
    <location>
        <begin position="20"/>
        <end position="649"/>
    </location>
</feature>
<keyword evidence="5" id="KW-1185">Reference proteome</keyword>
<sequence length="649" mass="72612">MKTSAAALLALLMPFAVSAQQPTARDFARWSEVNEVALSPDGKYIAMAVPADNNRETQLQIVPLDGVGKIQTLRFGKMEHVSNLIWTANDVVTLARATNVPLEPRPYSRGQLFSTDTTGKKQQTLFGYFADHDFQSGRRRDEGFAQVLRVLYDEPGKALIEFECWDCGEKPDSVLYKVDTLTGNREQIESIKDASILWVDTHGQARAFLRKNDQDEPLLFYRPTTQSAWMPMPKSLGGWKISMLFFDTDDNTAYAAISDNGEADSFYKLDFKAGTRTLVSSKPGFDVGTVLRAGRNGPPFALISDYSKPSVMYLDPKSEYALLHAGLMKAFPGYLVYFHSFTRDNRKVLFSTGSDHDSGAWYLFDRDNNKMQRVAESRPWLKPEQMATVIPIEFKARDGEPIHGFLTTNHNGPGPMVVLPHGGPHGAADTWGFDPEVQFLASRGYSVLQVNYRGSDDRGENFKRLGYREWGGKMQDDIADGVKWVIDHKGADPGRICAYGASYGGYAAMMQMIRYPELYKCAIGYVGVYDLEIMRKKDMLVESKSGERYLERVLGSDFAKLKEWSPAQNTAKIKVPVFLAAGSIDERVPMNQFNALKRALEGNGAKVETMVADGEGHGFYSVDNRTQLFEHMEAFLKKYIGEGAVKNTN</sequence>
<dbReference type="GO" id="GO:0004252">
    <property type="term" value="F:serine-type endopeptidase activity"/>
    <property type="evidence" value="ECO:0007669"/>
    <property type="project" value="TreeGrafter"/>
</dbReference>
<dbReference type="AlphaFoldDB" id="A0A2K1Q3T0"/>
<organism evidence="4 5">
    <name type="scientific">Solilutibacter silvestris</name>
    <dbReference type="NCBI Taxonomy" id="1645665"/>
    <lineage>
        <taxon>Bacteria</taxon>
        <taxon>Pseudomonadati</taxon>
        <taxon>Pseudomonadota</taxon>
        <taxon>Gammaproteobacteria</taxon>
        <taxon>Lysobacterales</taxon>
        <taxon>Lysobacteraceae</taxon>
        <taxon>Solilutibacter</taxon>
    </lineage>
</organism>
<feature type="signal peptide" evidence="2">
    <location>
        <begin position="1"/>
        <end position="19"/>
    </location>
</feature>
<keyword evidence="2" id="KW-0732">Signal</keyword>
<feature type="domain" description="Peptidase S9 prolyl oligopeptidase catalytic" evidence="3">
    <location>
        <begin position="431"/>
        <end position="642"/>
    </location>
</feature>
<name>A0A2K1Q3T0_9GAMM</name>
<evidence type="ECO:0000313" key="5">
    <source>
        <dbReference type="Proteomes" id="UP000236220"/>
    </source>
</evidence>
<reference evidence="4 5" key="1">
    <citation type="submission" date="2017-08" db="EMBL/GenBank/DDBJ databases">
        <title>Lysobacter sylvestris genome.</title>
        <authorList>
            <person name="Zhang D.-C."/>
            <person name="Albuquerque L."/>
            <person name="Franca L."/>
            <person name="Froufe H.J.C."/>
            <person name="Barroso C."/>
            <person name="Egas C."/>
            <person name="Da Costa M."/>
            <person name="Margesin R."/>
        </authorList>
    </citation>
    <scope>NUCLEOTIDE SEQUENCE [LARGE SCALE GENOMIC DNA]</scope>
    <source>
        <strain evidence="4 5">AM20-91</strain>
    </source>
</reference>
<dbReference type="Pfam" id="PF00326">
    <property type="entry name" value="Peptidase_S9"/>
    <property type="match status" value="1"/>
</dbReference>
<evidence type="ECO:0000256" key="1">
    <source>
        <dbReference type="ARBA" id="ARBA00022801"/>
    </source>
</evidence>
<dbReference type="Proteomes" id="UP000236220">
    <property type="component" value="Unassembled WGS sequence"/>
</dbReference>
<comment type="caution">
    <text evidence="4">The sequence shown here is derived from an EMBL/GenBank/DDBJ whole genome shotgun (WGS) entry which is preliminary data.</text>
</comment>
<dbReference type="SUPFAM" id="SSF82171">
    <property type="entry name" value="DPP6 N-terminal domain-like"/>
    <property type="match status" value="1"/>
</dbReference>
<dbReference type="InterPro" id="IPR001375">
    <property type="entry name" value="Peptidase_S9_cat"/>
</dbReference>
<dbReference type="EMBL" id="NPZB01000001">
    <property type="protein sequence ID" value="PNS09661.1"/>
    <property type="molecule type" value="Genomic_DNA"/>
</dbReference>
<evidence type="ECO:0000256" key="2">
    <source>
        <dbReference type="SAM" id="SignalP"/>
    </source>
</evidence>
<accession>A0A2K1Q3T0</accession>
<evidence type="ECO:0000313" key="4">
    <source>
        <dbReference type="EMBL" id="PNS09661.1"/>
    </source>
</evidence>
<evidence type="ECO:0000259" key="3">
    <source>
        <dbReference type="Pfam" id="PF00326"/>
    </source>
</evidence>
<dbReference type="PANTHER" id="PTHR42776:SF27">
    <property type="entry name" value="DIPEPTIDYL PEPTIDASE FAMILY MEMBER 6"/>
    <property type="match status" value="1"/>
</dbReference>
<dbReference type="InterPro" id="IPR029058">
    <property type="entry name" value="AB_hydrolase_fold"/>
</dbReference>
<dbReference type="Gene3D" id="3.40.50.1820">
    <property type="entry name" value="alpha/beta hydrolase"/>
    <property type="match status" value="1"/>
</dbReference>
<dbReference type="GO" id="GO:0006508">
    <property type="term" value="P:proteolysis"/>
    <property type="evidence" value="ECO:0007669"/>
    <property type="project" value="InterPro"/>
</dbReference>
<protein>
    <submittedName>
        <fullName evidence="4">Prolyl oligopeptidase</fullName>
    </submittedName>
</protein>
<proteinExistence type="predicted"/>
<dbReference type="SUPFAM" id="SSF53474">
    <property type="entry name" value="alpha/beta-Hydrolases"/>
    <property type="match status" value="1"/>
</dbReference>
<gene>
    <name evidence="4" type="ORF">Lysil_1290</name>
</gene>
<keyword evidence="1" id="KW-0378">Hydrolase</keyword>